<dbReference type="Pfam" id="PF17921">
    <property type="entry name" value="Integrase_H2C2"/>
    <property type="match status" value="1"/>
</dbReference>
<evidence type="ECO:0000313" key="4">
    <source>
        <dbReference type="EMBL" id="KRZ13010.1"/>
    </source>
</evidence>
<dbReference type="PANTHER" id="PTHR37984">
    <property type="entry name" value="PROTEIN CBG26694"/>
    <property type="match status" value="1"/>
</dbReference>
<dbReference type="OrthoDB" id="5832112at2759"/>
<name>A0A0V1HSF9_9BILA</name>
<gene>
    <name evidence="4" type="primary">POL</name>
    <name evidence="4" type="ORF">T11_5464</name>
</gene>
<dbReference type="PROSITE" id="PS50994">
    <property type="entry name" value="INTEGRASE"/>
    <property type="match status" value="1"/>
</dbReference>
<feature type="compositionally biased region" description="Basic and acidic residues" evidence="2">
    <location>
        <begin position="501"/>
        <end position="510"/>
    </location>
</feature>
<evidence type="ECO:0000259" key="3">
    <source>
        <dbReference type="PROSITE" id="PS50994"/>
    </source>
</evidence>
<dbReference type="GO" id="GO:0015074">
    <property type="term" value="P:DNA integration"/>
    <property type="evidence" value="ECO:0007669"/>
    <property type="project" value="InterPro"/>
</dbReference>
<dbReference type="FunFam" id="3.30.420.10:FF:000032">
    <property type="entry name" value="Retrovirus-related Pol polyprotein from transposon 297-like Protein"/>
    <property type="match status" value="1"/>
</dbReference>
<dbReference type="SUPFAM" id="SSF53098">
    <property type="entry name" value="Ribonuclease H-like"/>
    <property type="match status" value="1"/>
</dbReference>
<dbReference type="Gene3D" id="1.10.340.70">
    <property type="match status" value="1"/>
</dbReference>
<dbReference type="Pfam" id="PF00665">
    <property type="entry name" value="rve"/>
    <property type="match status" value="1"/>
</dbReference>
<dbReference type="InterPro" id="IPR012337">
    <property type="entry name" value="RNaseH-like_sf"/>
</dbReference>
<dbReference type="InterPro" id="IPR054465">
    <property type="entry name" value="Integrase_p58-like_C"/>
</dbReference>
<dbReference type="InterPro" id="IPR036397">
    <property type="entry name" value="RNaseH_sf"/>
</dbReference>
<dbReference type="EC" id="2.7.7.49" evidence="1"/>
<dbReference type="Proteomes" id="UP000055024">
    <property type="component" value="Unassembled WGS sequence"/>
</dbReference>
<dbReference type="GO" id="GO:0003676">
    <property type="term" value="F:nucleic acid binding"/>
    <property type="evidence" value="ECO:0007669"/>
    <property type="project" value="InterPro"/>
</dbReference>
<dbReference type="InterPro" id="IPR041588">
    <property type="entry name" value="Integrase_H2C2"/>
</dbReference>
<feature type="domain" description="Integrase catalytic" evidence="3">
    <location>
        <begin position="197"/>
        <end position="360"/>
    </location>
</feature>
<comment type="caution">
    <text evidence="4">The sequence shown here is derived from an EMBL/GenBank/DDBJ whole genome shotgun (WGS) entry which is preliminary data.</text>
</comment>
<protein>
    <recommendedName>
        <fullName evidence="1">RNA-directed DNA polymerase</fullName>
        <ecNumber evidence="1">2.7.7.49</ecNumber>
    </recommendedName>
</protein>
<dbReference type="InterPro" id="IPR001584">
    <property type="entry name" value="Integrase_cat-core"/>
</dbReference>
<dbReference type="InterPro" id="IPR050951">
    <property type="entry name" value="Retrovirus_Pol_polyprotein"/>
</dbReference>
<feature type="compositionally biased region" description="Basic and acidic residues" evidence="2">
    <location>
        <begin position="628"/>
        <end position="642"/>
    </location>
</feature>
<sequence length="669" mass="77463">MARTDHNSLRWLRNFREPEGQVARWLERLAEFDFEVMHRPGRKHQNADALSRRVCKQCGLESSPAEESDKELRKVREWSTQKTWPQAAPEGSRLLRSLWSQRDRIVMHEGTICRKWETPDTGETRLLQVIPRQRIPEILAAIHNRQSGAHLGVAKTLAKVRQRYYWPQQREDVEDWCRACQTCAARAVLTKKPQAPMQLQPVGYPFQRVGIDIVGPLEETQSGNRYTLVVCDYFSKWPETFALPNAEARTVATALVNGIFCRYGAPETLHSDQGRNFESELVKEVCQLFGVAKTRTTAYHPQSDGLVERMNRILLDLLAKASIDHPDDWDAHLDRVLLAYRSSVHHTTGATPSRVVFGRELRLPVDERGAPEESVGEYTRRLRQDLEQLYEAVRGKAGREQRRQKFWKDRKAHGPVYEPGDQVWMQVPAKTKLGAYWDGPYEVQKKLDWNTYRVKEMKGGRQRLVVHFDRLKPYHGSRQPGGAHREPRKKRETRRPPWLRDFIHDPRDQHGTCSRRTAAINPPLPPSSKDTAGEDRGWHLATGPYDPTRQYQLAIKGRKPGDCQQDNWGSNYSDPPWSPPAAKSFYILERRREISISVWSASGDRRRDVQYLWKRILRMSTRRRDRMSKKEPAQSDGERTGADPEETNQPTPPGGSLQYSKVMKFFKVF</sequence>
<dbReference type="Pfam" id="PF22938">
    <property type="entry name" value="Integrase_p58_C"/>
    <property type="match status" value="1"/>
</dbReference>
<dbReference type="GO" id="GO:0003964">
    <property type="term" value="F:RNA-directed DNA polymerase activity"/>
    <property type="evidence" value="ECO:0007669"/>
    <property type="project" value="UniProtKB-EC"/>
</dbReference>
<organism evidence="4 5">
    <name type="scientific">Trichinella zimbabwensis</name>
    <dbReference type="NCBI Taxonomy" id="268475"/>
    <lineage>
        <taxon>Eukaryota</taxon>
        <taxon>Metazoa</taxon>
        <taxon>Ecdysozoa</taxon>
        <taxon>Nematoda</taxon>
        <taxon>Enoplea</taxon>
        <taxon>Dorylaimia</taxon>
        <taxon>Trichinellida</taxon>
        <taxon>Trichinellidae</taxon>
        <taxon>Trichinella</taxon>
    </lineage>
</organism>
<proteinExistence type="predicted"/>
<dbReference type="PANTHER" id="PTHR37984:SF15">
    <property type="entry name" value="INTEGRASE CATALYTIC DOMAIN-CONTAINING PROTEIN"/>
    <property type="match status" value="1"/>
</dbReference>
<evidence type="ECO:0000256" key="1">
    <source>
        <dbReference type="ARBA" id="ARBA00012493"/>
    </source>
</evidence>
<dbReference type="STRING" id="268475.A0A0V1HSF9"/>
<feature type="region of interest" description="Disordered" evidence="2">
    <location>
        <begin position="622"/>
        <end position="658"/>
    </location>
</feature>
<dbReference type="Gene3D" id="3.30.420.10">
    <property type="entry name" value="Ribonuclease H-like superfamily/Ribonuclease H"/>
    <property type="match status" value="1"/>
</dbReference>
<reference evidence="4 5" key="1">
    <citation type="submission" date="2015-01" db="EMBL/GenBank/DDBJ databases">
        <title>Evolution of Trichinella species and genotypes.</title>
        <authorList>
            <person name="Korhonen P.K."/>
            <person name="Edoardo P."/>
            <person name="Giuseppe L.R."/>
            <person name="Gasser R.B."/>
        </authorList>
    </citation>
    <scope>NUCLEOTIDE SEQUENCE [LARGE SCALE GENOMIC DNA]</scope>
    <source>
        <strain evidence="4">ISS1029</strain>
    </source>
</reference>
<dbReference type="EMBL" id="JYDP01000035">
    <property type="protein sequence ID" value="KRZ13010.1"/>
    <property type="molecule type" value="Genomic_DNA"/>
</dbReference>
<dbReference type="FunFam" id="1.10.340.70:FF:000001">
    <property type="entry name" value="Retrovirus-related Pol polyprotein from transposon gypsy-like Protein"/>
    <property type="match status" value="1"/>
</dbReference>
<evidence type="ECO:0000313" key="5">
    <source>
        <dbReference type="Proteomes" id="UP000055024"/>
    </source>
</evidence>
<dbReference type="AlphaFoldDB" id="A0A0V1HSF9"/>
<accession>A0A0V1HSF9</accession>
<keyword evidence="5" id="KW-1185">Reference proteome</keyword>
<feature type="region of interest" description="Disordered" evidence="2">
    <location>
        <begin position="473"/>
        <end position="545"/>
    </location>
</feature>
<evidence type="ECO:0000256" key="2">
    <source>
        <dbReference type="SAM" id="MobiDB-lite"/>
    </source>
</evidence>